<feature type="region of interest" description="Disordered" evidence="1">
    <location>
        <begin position="16"/>
        <end position="35"/>
    </location>
</feature>
<feature type="domain" description="Heterokaryon incompatibility" evidence="2">
    <location>
        <begin position="130"/>
        <end position="288"/>
    </location>
</feature>
<dbReference type="Pfam" id="PF06985">
    <property type="entry name" value="HET"/>
    <property type="match status" value="1"/>
</dbReference>
<dbReference type="AlphaFoldDB" id="A0A0D1XXZ1"/>
<dbReference type="STRING" id="253628.A0A0D1XXZ1"/>
<dbReference type="InParanoid" id="A0A0D1XXZ1"/>
<dbReference type="Pfam" id="PF26639">
    <property type="entry name" value="Het-6_barrel"/>
    <property type="match status" value="1"/>
</dbReference>
<dbReference type="PANTHER" id="PTHR24148">
    <property type="entry name" value="ANKYRIN REPEAT DOMAIN-CONTAINING PROTEIN 39 HOMOLOG-RELATED"/>
    <property type="match status" value="1"/>
</dbReference>
<evidence type="ECO:0000256" key="1">
    <source>
        <dbReference type="SAM" id="MobiDB-lite"/>
    </source>
</evidence>
<dbReference type="OrthoDB" id="2157530at2759"/>
<gene>
    <name evidence="3" type="ORF">PV09_01611</name>
</gene>
<dbReference type="Proteomes" id="UP000053259">
    <property type="component" value="Unassembled WGS sequence"/>
</dbReference>
<accession>A0A0D1XXZ1</accession>
<dbReference type="PANTHER" id="PTHR24148:SF64">
    <property type="entry name" value="HETEROKARYON INCOMPATIBILITY DOMAIN-CONTAINING PROTEIN"/>
    <property type="match status" value="1"/>
</dbReference>
<sequence length="674" mass="77878">MRKLFRDVVPLRNKYRNKTRAEDGEATPPVQGVRDSQIQVGANIVEYAAQPNSEDVFPSPRESQTLPLPEQAERIRPVRRYDSAPELPVYDYDRLPETTSLRVLELLPGHGEDPVVCKLHVTDWNDPIPFEAISYAWGDPRIRAWIECDGKKLGVTPNLVDCLHQLRRRNESRFLWADAICINQEDLEERGHQVDNMRRIYECAQRLLIWLGRDDGGYARRVEAAMRNLAQRCCDAKQISIDDLKDIDNLWDTVSCAPYRVAMPMESWQAIERLFLCSWFSRLWVFQEVVSSAKADVHWGDVLISWDIVGLTATYIQSWSHVIEYKYLHSGVYNCYIMRNRNNHIKFSVPSILDWSRTFRCSDPLDRIYAMLGFPSFHRNGFSIQANYKRTPEQLFIEVVNQCIKADKNLQVLSYTDHTQNSHLRKPSWVPQWDPGSPGWTIGYKRTTWTWCATKGMEMKVDINFEAQVLSVAGVLLGVVKERRQISNARWFPYNPTREHPITQIWKDSFHNEWKYPSGERAIDVLGGIFVAGIPSNECNCCTRQEIVRRDFASYVTRCAEEAGEDTNEEVWKELYHKGGRGDWKGYEQNGMNFCFGRSFFTMKEGYMGLGPNTMEADDVVVLLYGGDVPYILRPRTEGGHVLVGEAYVHGVMLGELMPKVSTGEHEEQIWELH</sequence>
<reference evidence="3 4" key="1">
    <citation type="submission" date="2015-01" db="EMBL/GenBank/DDBJ databases">
        <title>The Genome Sequence of Ochroconis gallopava CBS43764.</title>
        <authorList>
            <consortium name="The Broad Institute Genomics Platform"/>
            <person name="Cuomo C."/>
            <person name="de Hoog S."/>
            <person name="Gorbushina A."/>
            <person name="Stielow B."/>
            <person name="Teixiera M."/>
            <person name="Abouelleil A."/>
            <person name="Chapman S.B."/>
            <person name="Priest M."/>
            <person name="Young S.K."/>
            <person name="Wortman J."/>
            <person name="Nusbaum C."/>
            <person name="Birren B."/>
        </authorList>
    </citation>
    <scope>NUCLEOTIDE SEQUENCE [LARGE SCALE GENOMIC DNA]</scope>
    <source>
        <strain evidence="3 4">CBS 43764</strain>
    </source>
</reference>
<organism evidence="3 4">
    <name type="scientific">Verruconis gallopava</name>
    <dbReference type="NCBI Taxonomy" id="253628"/>
    <lineage>
        <taxon>Eukaryota</taxon>
        <taxon>Fungi</taxon>
        <taxon>Dikarya</taxon>
        <taxon>Ascomycota</taxon>
        <taxon>Pezizomycotina</taxon>
        <taxon>Dothideomycetes</taxon>
        <taxon>Pleosporomycetidae</taxon>
        <taxon>Venturiales</taxon>
        <taxon>Sympoventuriaceae</taxon>
        <taxon>Verruconis</taxon>
    </lineage>
</organism>
<dbReference type="InterPro" id="IPR052895">
    <property type="entry name" value="HetReg/Transcr_Mod"/>
</dbReference>
<dbReference type="RefSeq" id="XP_016217540.1">
    <property type="nucleotide sequence ID" value="XM_016354528.1"/>
</dbReference>
<dbReference type="InterPro" id="IPR010730">
    <property type="entry name" value="HET"/>
</dbReference>
<keyword evidence="4" id="KW-1185">Reference proteome</keyword>
<evidence type="ECO:0000259" key="2">
    <source>
        <dbReference type="Pfam" id="PF06985"/>
    </source>
</evidence>
<name>A0A0D1XXZ1_9PEZI</name>
<dbReference type="HOGENOM" id="CLU_004184_7_5_1"/>
<protein>
    <recommendedName>
        <fullName evidence="2">Heterokaryon incompatibility domain-containing protein</fullName>
    </recommendedName>
</protein>
<evidence type="ECO:0000313" key="4">
    <source>
        <dbReference type="Proteomes" id="UP000053259"/>
    </source>
</evidence>
<evidence type="ECO:0000313" key="3">
    <source>
        <dbReference type="EMBL" id="KIW07671.1"/>
    </source>
</evidence>
<proteinExistence type="predicted"/>
<dbReference type="VEuPathDB" id="FungiDB:PV09_01611"/>
<dbReference type="EMBL" id="KN847532">
    <property type="protein sequence ID" value="KIW07671.1"/>
    <property type="molecule type" value="Genomic_DNA"/>
</dbReference>
<dbReference type="GeneID" id="27309584"/>